<evidence type="ECO:0000259" key="1">
    <source>
        <dbReference type="Pfam" id="PF08588"/>
    </source>
</evidence>
<dbReference type="AlphaFoldDB" id="A0A3N4KSK1"/>
<name>A0A3N4KSK1_9PEZI</name>
<reference evidence="2 3" key="1">
    <citation type="journal article" date="2018" name="Nat. Ecol. Evol.">
        <title>Pezizomycetes genomes reveal the molecular basis of ectomycorrhizal truffle lifestyle.</title>
        <authorList>
            <person name="Murat C."/>
            <person name="Payen T."/>
            <person name="Noel B."/>
            <person name="Kuo A."/>
            <person name="Morin E."/>
            <person name="Chen J."/>
            <person name="Kohler A."/>
            <person name="Krizsan K."/>
            <person name="Balestrini R."/>
            <person name="Da Silva C."/>
            <person name="Montanini B."/>
            <person name="Hainaut M."/>
            <person name="Levati E."/>
            <person name="Barry K.W."/>
            <person name="Belfiori B."/>
            <person name="Cichocki N."/>
            <person name="Clum A."/>
            <person name="Dockter R.B."/>
            <person name="Fauchery L."/>
            <person name="Guy J."/>
            <person name="Iotti M."/>
            <person name="Le Tacon F."/>
            <person name="Lindquist E.A."/>
            <person name="Lipzen A."/>
            <person name="Malagnac F."/>
            <person name="Mello A."/>
            <person name="Molinier V."/>
            <person name="Miyauchi S."/>
            <person name="Poulain J."/>
            <person name="Riccioni C."/>
            <person name="Rubini A."/>
            <person name="Sitrit Y."/>
            <person name="Splivallo R."/>
            <person name="Traeger S."/>
            <person name="Wang M."/>
            <person name="Zifcakova L."/>
            <person name="Wipf D."/>
            <person name="Zambonelli A."/>
            <person name="Paolocci F."/>
            <person name="Nowrousian M."/>
            <person name="Ottonello S."/>
            <person name="Baldrian P."/>
            <person name="Spatafora J.W."/>
            <person name="Henrissat B."/>
            <person name="Nagy L.G."/>
            <person name="Aury J.M."/>
            <person name="Wincker P."/>
            <person name="Grigoriev I.V."/>
            <person name="Bonfante P."/>
            <person name="Martin F.M."/>
        </authorList>
    </citation>
    <scope>NUCLEOTIDE SEQUENCE [LARGE SCALE GENOMIC DNA]</scope>
    <source>
        <strain evidence="2 3">CCBAS932</strain>
    </source>
</reference>
<feature type="domain" description="Domain of unknown function at the cortex 1" evidence="1">
    <location>
        <begin position="7"/>
        <end position="266"/>
    </location>
</feature>
<protein>
    <submittedName>
        <fullName evidence="2">DUF1769-domain-containing protein</fullName>
    </submittedName>
</protein>
<accession>A0A3N4KSK1</accession>
<dbReference type="InterPro" id="IPR013897">
    <property type="entry name" value="Duc1"/>
</dbReference>
<dbReference type="OrthoDB" id="2119945at2759"/>
<sequence>MSAANFRLRVTAGPTYDRATHTLVPVNTSTPLTITTPTSTTTLHIRFSSYKSPPSQPLPSTHPYFTHPTHAKAKDLYSFQLLFTPTAADISGADLVWGNDFDRPIRDLLPFGFSVFWNIGKWIDPGLEGDLYADKPWVWGSVLSSMNVIAVASPGTATPQETEISDVVQTEMHPPPPTEPGAGWSGDTVLEEDMSASTTPAGIPSAAGARKKFFLERGRREGFVFRRGWRYGFDFFGPWLDFAGFEIRLPGYALDLLKYWDGQPVRPIFTIIEELLYPSVQCSSVLIHLAETLCMSNLILVVVVITALPYPFLTTTFAPDLHGLSGIYLPDDSPPVQEPNNSRTASKYPRKCTYMYAVYVHEWCPSRKLFEFSERLLHIDDWARVKFIIAHQTLIAKTH</sequence>
<dbReference type="Proteomes" id="UP000277580">
    <property type="component" value="Unassembled WGS sequence"/>
</dbReference>
<dbReference type="InParanoid" id="A0A3N4KSK1"/>
<proteinExistence type="predicted"/>
<keyword evidence="3" id="KW-1185">Reference proteome</keyword>
<dbReference type="Pfam" id="PF08588">
    <property type="entry name" value="Duc1"/>
    <property type="match status" value="1"/>
</dbReference>
<dbReference type="PANTHER" id="PTHR34826">
    <property type="entry name" value="UPF0590 PROTEIN C409.17C"/>
    <property type="match status" value="1"/>
</dbReference>
<gene>
    <name evidence="2" type="ORF">P167DRAFT_546390</name>
</gene>
<dbReference type="EMBL" id="ML119136">
    <property type="protein sequence ID" value="RPB11321.1"/>
    <property type="molecule type" value="Genomic_DNA"/>
</dbReference>
<evidence type="ECO:0000313" key="2">
    <source>
        <dbReference type="EMBL" id="RPB11321.1"/>
    </source>
</evidence>
<dbReference type="STRING" id="1392247.A0A3N4KSK1"/>
<evidence type="ECO:0000313" key="3">
    <source>
        <dbReference type="Proteomes" id="UP000277580"/>
    </source>
</evidence>
<organism evidence="2 3">
    <name type="scientific">Morchella conica CCBAS932</name>
    <dbReference type="NCBI Taxonomy" id="1392247"/>
    <lineage>
        <taxon>Eukaryota</taxon>
        <taxon>Fungi</taxon>
        <taxon>Dikarya</taxon>
        <taxon>Ascomycota</taxon>
        <taxon>Pezizomycotina</taxon>
        <taxon>Pezizomycetes</taxon>
        <taxon>Pezizales</taxon>
        <taxon>Morchellaceae</taxon>
        <taxon>Morchella</taxon>
    </lineage>
</organism>
<dbReference type="PANTHER" id="PTHR34826:SF2">
    <property type="entry name" value="UPF0590 PROTEIN C409.17C"/>
    <property type="match status" value="1"/>
</dbReference>